<dbReference type="EMBL" id="CP094534">
    <property type="protein sequence ID" value="UOE33600.1"/>
    <property type="molecule type" value="Genomic_DNA"/>
</dbReference>
<dbReference type="RefSeq" id="WP_243513488.1">
    <property type="nucleotide sequence ID" value="NZ_CP094534.1"/>
</dbReference>
<evidence type="ECO:0000313" key="1">
    <source>
        <dbReference type="EMBL" id="UOE33600.1"/>
    </source>
</evidence>
<keyword evidence="2" id="KW-1185">Reference proteome</keyword>
<evidence type="ECO:0000313" key="2">
    <source>
        <dbReference type="Proteomes" id="UP000831390"/>
    </source>
</evidence>
<sequence>MHTQLLAEINDAIRAYCAQAKTLTLTATDFYDWLASLPPARQAAVRQRGLRACRAEPEFLRFCLEWRGIDLWSFMAAKLSLAAFDLWTATGQTAAYRALPATAHRPSGVSNSPLASTRQLGTI</sequence>
<proteinExistence type="predicted"/>
<protein>
    <submittedName>
        <fullName evidence="1">Uncharacterized protein</fullName>
    </submittedName>
</protein>
<name>A0ABY4B3N2_9BACT</name>
<dbReference type="Proteomes" id="UP000831390">
    <property type="component" value="Chromosome"/>
</dbReference>
<organism evidence="1 2">
    <name type="scientific">Hymenobacter monticola</name>
    <dbReference type="NCBI Taxonomy" id="1705399"/>
    <lineage>
        <taxon>Bacteria</taxon>
        <taxon>Pseudomonadati</taxon>
        <taxon>Bacteroidota</taxon>
        <taxon>Cytophagia</taxon>
        <taxon>Cytophagales</taxon>
        <taxon>Hymenobacteraceae</taxon>
        <taxon>Hymenobacter</taxon>
    </lineage>
</organism>
<reference evidence="1 2" key="1">
    <citation type="submission" date="2022-03" db="EMBL/GenBank/DDBJ databases">
        <title>Hymenobactersp. isolated from the air.</title>
        <authorList>
            <person name="Won M."/>
            <person name="Kwon S.-W."/>
        </authorList>
    </citation>
    <scope>NUCLEOTIDE SEQUENCE [LARGE SCALE GENOMIC DNA]</scope>
    <source>
        <strain evidence="1 2">KACC 22596</strain>
    </source>
</reference>
<accession>A0ABY4B3N2</accession>
<gene>
    <name evidence="1" type="ORF">MTP16_21060</name>
</gene>